<evidence type="ECO:0000313" key="2">
    <source>
        <dbReference type="Proteomes" id="UP001151529"/>
    </source>
</evidence>
<dbReference type="PANTHER" id="PTHR33710:SF71">
    <property type="entry name" value="ENDONUCLEASE_EXONUCLEASE_PHOSPHATASE DOMAIN-CONTAINING PROTEIN"/>
    <property type="match status" value="1"/>
</dbReference>
<comment type="caution">
    <text evidence="1">The sequence shown here is derived from an EMBL/GenBank/DDBJ whole genome shotgun (WGS) entry which is preliminary data.</text>
</comment>
<dbReference type="SUPFAM" id="SSF56219">
    <property type="entry name" value="DNase I-like"/>
    <property type="match status" value="1"/>
</dbReference>
<sequence length="116" mass="13337">MDDFPTCITQSELIHIQATRLQFTWLNDQKVTAIILKRLDWAFGNQKLLMKWPLIRTTVQPRSVSDHSPILLGLTPSPLAEKHNLNFSILGSPKKATRKQFKRLDTRRFMGIPLVG</sequence>
<evidence type="ECO:0000313" key="1">
    <source>
        <dbReference type="EMBL" id="KAJ6714826.1"/>
    </source>
</evidence>
<proteinExistence type="predicted"/>
<dbReference type="Proteomes" id="UP001151529">
    <property type="component" value="Chromosome 1"/>
</dbReference>
<gene>
    <name evidence="1" type="ORF">OIU85_026343</name>
</gene>
<dbReference type="OrthoDB" id="1001388at2759"/>
<reference evidence="1" key="2">
    <citation type="journal article" date="2023" name="Int. J. Mol. Sci.">
        <title>De Novo Assembly and Annotation of 11 Diverse Shrub Willow (Salix) Genomes Reveals Novel Gene Organization in Sex-Linked Regions.</title>
        <authorList>
            <person name="Hyden B."/>
            <person name="Feng K."/>
            <person name="Yates T.B."/>
            <person name="Jawdy S."/>
            <person name="Cereghino C."/>
            <person name="Smart L.B."/>
            <person name="Muchero W."/>
        </authorList>
    </citation>
    <scope>NUCLEOTIDE SEQUENCE [LARGE SCALE GENOMIC DNA]</scope>
    <source>
        <tissue evidence="1">Shoot tip</tissue>
    </source>
</reference>
<keyword evidence="2" id="KW-1185">Reference proteome</keyword>
<dbReference type="AlphaFoldDB" id="A0A9Q0TNB1"/>
<dbReference type="PANTHER" id="PTHR33710">
    <property type="entry name" value="BNAC02G09200D PROTEIN"/>
    <property type="match status" value="1"/>
</dbReference>
<accession>A0A9Q0TNB1</accession>
<dbReference type="InterPro" id="IPR036691">
    <property type="entry name" value="Endo/exonu/phosph_ase_sf"/>
</dbReference>
<organism evidence="1 2">
    <name type="scientific">Salix viminalis</name>
    <name type="common">Common osier</name>
    <name type="synonym">Basket willow</name>
    <dbReference type="NCBI Taxonomy" id="40686"/>
    <lineage>
        <taxon>Eukaryota</taxon>
        <taxon>Viridiplantae</taxon>
        <taxon>Streptophyta</taxon>
        <taxon>Embryophyta</taxon>
        <taxon>Tracheophyta</taxon>
        <taxon>Spermatophyta</taxon>
        <taxon>Magnoliopsida</taxon>
        <taxon>eudicotyledons</taxon>
        <taxon>Gunneridae</taxon>
        <taxon>Pentapetalae</taxon>
        <taxon>rosids</taxon>
        <taxon>fabids</taxon>
        <taxon>Malpighiales</taxon>
        <taxon>Salicaceae</taxon>
        <taxon>Saliceae</taxon>
        <taxon>Salix</taxon>
    </lineage>
</organism>
<name>A0A9Q0TNB1_SALVM</name>
<protein>
    <recommendedName>
        <fullName evidence="3">Endonuclease/exonuclease/phosphatase domain-containing protein</fullName>
    </recommendedName>
</protein>
<dbReference type="EMBL" id="JAPFFL010000007">
    <property type="protein sequence ID" value="KAJ6714826.1"/>
    <property type="molecule type" value="Genomic_DNA"/>
</dbReference>
<reference evidence="1" key="1">
    <citation type="submission" date="2022-11" db="EMBL/GenBank/DDBJ databases">
        <authorList>
            <person name="Hyden B.L."/>
            <person name="Feng K."/>
            <person name="Yates T."/>
            <person name="Jawdy S."/>
            <person name="Smart L.B."/>
            <person name="Muchero W."/>
        </authorList>
    </citation>
    <scope>NUCLEOTIDE SEQUENCE</scope>
    <source>
        <tissue evidence="1">Shoot tip</tissue>
    </source>
</reference>
<evidence type="ECO:0008006" key="3">
    <source>
        <dbReference type="Google" id="ProtNLM"/>
    </source>
</evidence>